<dbReference type="OrthoDB" id="1405595at2759"/>
<dbReference type="InterPro" id="IPR001138">
    <property type="entry name" value="Zn2Cys6_DnaBD"/>
</dbReference>
<dbReference type="SUPFAM" id="SSF57701">
    <property type="entry name" value="Zn2/Cys6 DNA-binding domain"/>
    <property type="match status" value="1"/>
</dbReference>
<dbReference type="CDD" id="cd00067">
    <property type="entry name" value="GAL4"/>
    <property type="match status" value="1"/>
</dbReference>
<feature type="compositionally biased region" description="Basic residues" evidence="7">
    <location>
        <begin position="145"/>
        <end position="155"/>
    </location>
</feature>
<dbReference type="Pfam" id="PF00096">
    <property type="entry name" value="zf-C2H2"/>
    <property type="match status" value="2"/>
</dbReference>
<keyword evidence="4" id="KW-0804">Transcription</keyword>
<evidence type="ECO:0000256" key="3">
    <source>
        <dbReference type="ARBA" id="ARBA00023015"/>
    </source>
</evidence>
<dbReference type="PANTHER" id="PTHR47660">
    <property type="entry name" value="TRANSCRIPTION FACTOR WITH C2H2 AND ZN(2)-CYS(6) DNA BINDING DOMAIN (EUROFUNG)-RELATED-RELATED"/>
    <property type="match status" value="1"/>
</dbReference>
<dbReference type="GO" id="GO:0003677">
    <property type="term" value="F:DNA binding"/>
    <property type="evidence" value="ECO:0007669"/>
    <property type="project" value="InterPro"/>
</dbReference>
<evidence type="ECO:0000259" key="8">
    <source>
        <dbReference type="PROSITE" id="PS50048"/>
    </source>
</evidence>
<evidence type="ECO:0000256" key="6">
    <source>
        <dbReference type="PROSITE-ProRule" id="PRU00042"/>
    </source>
</evidence>
<dbReference type="PROSITE" id="PS00463">
    <property type="entry name" value="ZN2_CY6_FUNGAL_1"/>
    <property type="match status" value="1"/>
</dbReference>
<evidence type="ECO:0008006" key="12">
    <source>
        <dbReference type="Google" id="ProtNLM"/>
    </source>
</evidence>
<sequence length="758" mass="84819">MSPSPPSYDSLTFQMSPVVELKANGEVSRIRSHKGNAPTLPQTKYCPLCPAKFTRTTHLHRHIRSHTNERAHRCDLCGAEFTRSDLLTRHKKTCGDPLSAHRSRRKSCQACAESKVKCNLQYPCSKCVSRGKKCVFINDPAVSRHKKYGARKRSSQVKTESQPIVIPDQRSPCLPPSPASSPDSLSSPTFHRTLLPGLDFHCTPSLSPSPSSHSSPPSDTFETIMDGDAEVIINGDGELNVLDSHVDKMFSSGMFDSLLDHFSFSNHDTSNASAADFSWLGGSGYETDYSLPSSHSAVSMPTPPEYGSPLELPRTNSPAYTASSGGCSNPSSMSNGISPADTEQQQYLYLFFSAFCTQLPLVHPSTWMTEDKPPILVRAMQACGALFVKTRRATNFISETLSSTRDVLIQEFTKVSCGPKEQDCLILAAVLLQTIGLFHQRADLRVSSNVYHGMLVMMIRRTGSIARSRSWTAPDMNDPLLLEHAWREWAFHETVKRALLLSYLHDCYHSVFFSMRPSFTTAEFDINLPCDDAVWKAQTSMEWSELLQKPSPYGVGAIRLYGVGMQQALTNLGEMRLSISHAPLNSFSHFILIHTILRNIYISYSRNSSDTTFLLPSTSALPSESVVDDGRRGSHFATQYALHNWLQSWIHCPDATKLEDDSDEPPFAYNALPFYWLAQVSLLAIQEGGSAWIDETTENRFHLMKEWLDRIRFFLRQNHEIPPHLWEELMAIRRQISQADASSLGEHPNGLLSFFSEH</sequence>
<evidence type="ECO:0000313" key="11">
    <source>
        <dbReference type="Proteomes" id="UP000219338"/>
    </source>
</evidence>
<feature type="region of interest" description="Disordered" evidence="7">
    <location>
        <begin position="314"/>
        <end position="336"/>
    </location>
</feature>
<dbReference type="Pfam" id="PF04082">
    <property type="entry name" value="Fungal_trans"/>
    <property type="match status" value="1"/>
</dbReference>
<keyword evidence="3" id="KW-0805">Transcription regulation</keyword>
<keyword evidence="11" id="KW-1185">Reference proteome</keyword>
<reference evidence="11" key="1">
    <citation type="journal article" date="2017" name="Nat. Ecol. Evol.">
        <title>Genome expansion and lineage-specific genetic innovations in the forest pathogenic fungi Armillaria.</title>
        <authorList>
            <person name="Sipos G."/>
            <person name="Prasanna A.N."/>
            <person name="Walter M.C."/>
            <person name="O'Connor E."/>
            <person name="Balint B."/>
            <person name="Krizsan K."/>
            <person name="Kiss B."/>
            <person name="Hess J."/>
            <person name="Varga T."/>
            <person name="Slot J."/>
            <person name="Riley R."/>
            <person name="Boka B."/>
            <person name="Rigling D."/>
            <person name="Barry K."/>
            <person name="Lee J."/>
            <person name="Mihaltcheva S."/>
            <person name="LaButti K."/>
            <person name="Lipzen A."/>
            <person name="Waldron R."/>
            <person name="Moloney N.M."/>
            <person name="Sperisen C."/>
            <person name="Kredics L."/>
            <person name="Vagvoelgyi C."/>
            <person name="Patrignani A."/>
            <person name="Fitzpatrick D."/>
            <person name="Nagy I."/>
            <person name="Doyle S."/>
            <person name="Anderson J.B."/>
            <person name="Grigoriev I.V."/>
            <person name="Gueldener U."/>
            <person name="Muensterkoetter M."/>
            <person name="Nagy L.G."/>
        </authorList>
    </citation>
    <scope>NUCLEOTIDE SEQUENCE [LARGE SCALE GENOMIC DNA]</scope>
    <source>
        <strain evidence="11">C18/9</strain>
    </source>
</reference>
<dbReference type="PANTHER" id="PTHR47660:SF2">
    <property type="entry name" value="TRANSCRIPTION FACTOR WITH C2H2 AND ZN(2)-CYS(6) DNA BINDING DOMAIN (EUROFUNG)"/>
    <property type="match status" value="1"/>
</dbReference>
<dbReference type="GO" id="GO:0000981">
    <property type="term" value="F:DNA-binding transcription factor activity, RNA polymerase II-specific"/>
    <property type="evidence" value="ECO:0007669"/>
    <property type="project" value="InterPro"/>
</dbReference>
<proteinExistence type="predicted"/>
<dbReference type="OMA" id="WAFHETV"/>
<dbReference type="GO" id="GO:0006351">
    <property type="term" value="P:DNA-templated transcription"/>
    <property type="evidence" value="ECO:0007669"/>
    <property type="project" value="InterPro"/>
</dbReference>
<dbReference type="InterPro" id="IPR036236">
    <property type="entry name" value="Znf_C2H2_sf"/>
</dbReference>
<dbReference type="PROSITE" id="PS50157">
    <property type="entry name" value="ZINC_FINGER_C2H2_2"/>
    <property type="match status" value="2"/>
</dbReference>
<feature type="region of interest" description="Disordered" evidence="7">
    <location>
        <begin position="145"/>
        <end position="188"/>
    </location>
</feature>
<dbReference type="CDD" id="cd12148">
    <property type="entry name" value="fungal_TF_MHR"/>
    <property type="match status" value="1"/>
</dbReference>
<dbReference type="Proteomes" id="UP000219338">
    <property type="component" value="Unassembled WGS sequence"/>
</dbReference>
<dbReference type="SMART" id="SM00355">
    <property type="entry name" value="ZnF_C2H2"/>
    <property type="match status" value="2"/>
</dbReference>
<feature type="domain" description="C2H2-type" evidence="9">
    <location>
        <begin position="72"/>
        <end position="106"/>
    </location>
</feature>
<keyword evidence="1" id="KW-0479">Metal-binding</keyword>
<organism evidence="10 11">
    <name type="scientific">Armillaria ostoyae</name>
    <name type="common">Armillaria root rot fungus</name>
    <dbReference type="NCBI Taxonomy" id="47428"/>
    <lineage>
        <taxon>Eukaryota</taxon>
        <taxon>Fungi</taxon>
        <taxon>Dikarya</taxon>
        <taxon>Basidiomycota</taxon>
        <taxon>Agaricomycotina</taxon>
        <taxon>Agaricomycetes</taxon>
        <taxon>Agaricomycetidae</taxon>
        <taxon>Agaricales</taxon>
        <taxon>Marasmiineae</taxon>
        <taxon>Physalacriaceae</taxon>
        <taxon>Armillaria</taxon>
    </lineage>
</organism>
<dbReference type="EMBL" id="FUEG01000008">
    <property type="protein sequence ID" value="SJL07826.1"/>
    <property type="molecule type" value="Genomic_DNA"/>
</dbReference>
<dbReference type="GO" id="GO:0008270">
    <property type="term" value="F:zinc ion binding"/>
    <property type="evidence" value="ECO:0007669"/>
    <property type="project" value="UniProtKB-KW"/>
</dbReference>
<evidence type="ECO:0000256" key="4">
    <source>
        <dbReference type="ARBA" id="ARBA00023163"/>
    </source>
</evidence>
<feature type="compositionally biased region" description="Low complexity" evidence="7">
    <location>
        <begin position="323"/>
        <end position="336"/>
    </location>
</feature>
<dbReference type="AlphaFoldDB" id="A0A284RGE3"/>
<dbReference type="SUPFAM" id="SSF57667">
    <property type="entry name" value="beta-beta-alpha zinc fingers"/>
    <property type="match status" value="1"/>
</dbReference>
<evidence type="ECO:0000313" key="10">
    <source>
        <dbReference type="EMBL" id="SJL07826.1"/>
    </source>
</evidence>
<dbReference type="SMART" id="SM00066">
    <property type="entry name" value="GAL4"/>
    <property type="match status" value="1"/>
</dbReference>
<dbReference type="InterPro" id="IPR013087">
    <property type="entry name" value="Znf_C2H2_type"/>
</dbReference>
<name>A0A284RGE3_ARMOS</name>
<dbReference type="PROSITE" id="PS50048">
    <property type="entry name" value="ZN2_CY6_FUNGAL_2"/>
    <property type="match status" value="1"/>
</dbReference>
<dbReference type="Gene3D" id="3.30.160.60">
    <property type="entry name" value="Classic Zinc Finger"/>
    <property type="match status" value="2"/>
</dbReference>
<dbReference type="PROSITE" id="PS00028">
    <property type="entry name" value="ZINC_FINGER_C2H2_1"/>
    <property type="match status" value="1"/>
</dbReference>
<evidence type="ECO:0000256" key="5">
    <source>
        <dbReference type="ARBA" id="ARBA00023242"/>
    </source>
</evidence>
<feature type="domain" description="C2H2-type" evidence="9">
    <location>
        <begin position="44"/>
        <end position="71"/>
    </location>
</feature>
<gene>
    <name evidence="10" type="ORF">ARMOST_11178</name>
</gene>
<keyword evidence="6" id="KW-0863">Zinc-finger</keyword>
<evidence type="ECO:0000256" key="7">
    <source>
        <dbReference type="SAM" id="MobiDB-lite"/>
    </source>
</evidence>
<dbReference type="Pfam" id="PF00172">
    <property type="entry name" value="Zn_clus"/>
    <property type="match status" value="1"/>
</dbReference>
<dbReference type="STRING" id="47428.A0A284RGE3"/>
<accession>A0A284RGE3</accession>
<dbReference type="InterPro" id="IPR036864">
    <property type="entry name" value="Zn2-C6_fun-type_DNA-bd_sf"/>
</dbReference>
<dbReference type="InterPro" id="IPR007219">
    <property type="entry name" value="XnlR_reg_dom"/>
</dbReference>
<evidence type="ECO:0000256" key="1">
    <source>
        <dbReference type="ARBA" id="ARBA00022723"/>
    </source>
</evidence>
<keyword evidence="5" id="KW-0539">Nucleus</keyword>
<evidence type="ECO:0000259" key="9">
    <source>
        <dbReference type="PROSITE" id="PS50157"/>
    </source>
</evidence>
<feature type="domain" description="Zn(2)-C6 fungal-type" evidence="8">
    <location>
        <begin position="107"/>
        <end position="136"/>
    </location>
</feature>
<keyword evidence="2" id="KW-0862">Zinc</keyword>
<protein>
    <recommendedName>
        <fullName evidence="12">Zn(2)-C6 fungal-type domain-containing protein</fullName>
    </recommendedName>
</protein>
<dbReference type="Gene3D" id="4.10.240.10">
    <property type="entry name" value="Zn(2)-C6 fungal-type DNA-binding domain"/>
    <property type="match status" value="1"/>
</dbReference>
<evidence type="ECO:0000256" key="2">
    <source>
        <dbReference type="ARBA" id="ARBA00022833"/>
    </source>
</evidence>